<keyword evidence="1" id="KW-0732">Signal</keyword>
<evidence type="ECO:0000313" key="3">
    <source>
        <dbReference type="Proteomes" id="UP001500466"/>
    </source>
</evidence>
<evidence type="ECO:0008006" key="4">
    <source>
        <dbReference type="Google" id="ProtNLM"/>
    </source>
</evidence>
<name>A0ABP9I861_9ACTN</name>
<feature type="signal peptide" evidence="1">
    <location>
        <begin position="1"/>
        <end position="21"/>
    </location>
</feature>
<dbReference type="Proteomes" id="UP001500466">
    <property type="component" value="Unassembled WGS sequence"/>
</dbReference>
<comment type="caution">
    <text evidence="2">The sequence shown here is derived from an EMBL/GenBank/DDBJ whole genome shotgun (WGS) entry which is preliminary data.</text>
</comment>
<dbReference type="InterPro" id="IPR043504">
    <property type="entry name" value="Peptidase_S1_PA_chymotrypsin"/>
</dbReference>
<dbReference type="InterPro" id="IPR009003">
    <property type="entry name" value="Peptidase_S1_PA"/>
</dbReference>
<dbReference type="SUPFAM" id="SSF50494">
    <property type="entry name" value="Trypsin-like serine proteases"/>
    <property type="match status" value="1"/>
</dbReference>
<dbReference type="Gene3D" id="2.40.10.10">
    <property type="entry name" value="Trypsin-like serine proteases"/>
    <property type="match status" value="2"/>
</dbReference>
<proteinExistence type="predicted"/>
<feature type="chain" id="PRO_5047044287" description="Trypsin" evidence="1">
    <location>
        <begin position="22"/>
        <end position="400"/>
    </location>
</feature>
<evidence type="ECO:0000313" key="2">
    <source>
        <dbReference type="EMBL" id="GAA4991331.1"/>
    </source>
</evidence>
<protein>
    <recommendedName>
        <fullName evidence="4">Trypsin</fullName>
    </recommendedName>
</protein>
<keyword evidence="3" id="KW-1185">Reference proteome</keyword>
<dbReference type="RefSeq" id="WP_345680236.1">
    <property type="nucleotide sequence ID" value="NZ_BAABHS010000043.1"/>
</dbReference>
<evidence type="ECO:0000256" key="1">
    <source>
        <dbReference type="SAM" id="SignalP"/>
    </source>
</evidence>
<organism evidence="2 3">
    <name type="scientific">Yinghuangia aomiensis</name>
    <dbReference type="NCBI Taxonomy" id="676205"/>
    <lineage>
        <taxon>Bacteria</taxon>
        <taxon>Bacillati</taxon>
        <taxon>Actinomycetota</taxon>
        <taxon>Actinomycetes</taxon>
        <taxon>Kitasatosporales</taxon>
        <taxon>Streptomycetaceae</taxon>
        <taxon>Yinghuangia</taxon>
    </lineage>
</organism>
<accession>A0ABP9I861</accession>
<sequence length="400" mass="42185">MTIFAVSSLLAFVAAGAPVRAETNESLTVEQVAAMAPEEQAKVLNPLRVVAEAAIQVGRNVFPDIYTSTALGSGYRSVDVYITDLGRSAAFEQALEKFRPGLDMGILRFVQAKASEKAQAAAIQALYDQVGRPFSIYSAGIAADGGLQLSVDDAATAERYLSSAEARSRISGIEVGVQIDSGRPVKQTSRENDTTPFWGGAALGPSPSGSPGVSQCTSGIPAVSTWDGLEWLVTAAHCYPLFYSVSTMGGNPIGNVTYENQQFDAALIAAPTGKSVWDCCVPGVEYRPLNGPASKPLGDLVCQMGYNSRVVCGLWITNTYKTYPQNGTTVVGIGAVQLDFQTAARGGDSGGSVITVNDPDSRQINGIVSGIEWCSGSSNYCTLIYIDVMNIFNTFALSLH</sequence>
<reference evidence="3" key="1">
    <citation type="journal article" date="2019" name="Int. J. Syst. Evol. Microbiol.">
        <title>The Global Catalogue of Microorganisms (GCM) 10K type strain sequencing project: providing services to taxonomists for standard genome sequencing and annotation.</title>
        <authorList>
            <consortium name="The Broad Institute Genomics Platform"/>
            <consortium name="The Broad Institute Genome Sequencing Center for Infectious Disease"/>
            <person name="Wu L."/>
            <person name="Ma J."/>
        </authorList>
    </citation>
    <scope>NUCLEOTIDE SEQUENCE [LARGE SCALE GENOMIC DNA]</scope>
    <source>
        <strain evidence="3">JCM 17986</strain>
    </source>
</reference>
<gene>
    <name evidence="2" type="ORF">GCM10023205_74150</name>
</gene>
<dbReference type="EMBL" id="BAABHS010000043">
    <property type="protein sequence ID" value="GAA4991331.1"/>
    <property type="molecule type" value="Genomic_DNA"/>
</dbReference>